<gene>
    <name evidence="1" type="ORF">D7S86_27490</name>
</gene>
<dbReference type="Proteomes" id="UP000270342">
    <property type="component" value="Unassembled WGS sequence"/>
</dbReference>
<organism evidence="1 2">
    <name type="scientific">Pararobbsia silviterrae</name>
    <dbReference type="NCBI Taxonomy" id="1792498"/>
    <lineage>
        <taxon>Bacteria</taxon>
        <taxon>Pseudomonadati</taxon>
        <taxon>Pseudomonadota</taxon>
        <taxon>Betaproteobacteria</taxon>
        <taxon>Burkholderiales</taxon>
        <taxon>Burkholderiaceae</taxon>
        <taxon>Pararobbsia</taxon>
    </lineage>
</organism>
<name>A0A494X220_9BURK</name>
<accession>A0A494X220</accession>
<evidence type="ECO:0000313" key="2">
    <source>
        <dbReference type="Proteomes" id="UP000270342"/>
    </source>
</evidence>
<keyword evidence="2" id="KW-1185">Reference proteome</keyword>
<reference evidence="1 2" key="1">
    <citation type="submission" date="2018-10" db="EMBL/GenBank/DDBJ databases">
        <title>Robbsia sp. DHC34, isolated from soil.</title>
        <authorList>
            <person name="Gao Z.-H."/>
            <person name="Qiu L.-H."/>
        </authorList>
    </citation>
    <scope>NUCLEOTIDE SEQUENCE [LARGE SCALE GENOMIC DNA]</scope>
    <source>
        <strain evidence="1 2">DHC34</strain>
    </source>
</reference>
<proteinExistence type="predicted"/>
<dbReference type="RefSeq" id="WP_121091312.1">
    <property type="nucleotide sequence ID" value="NZ_RBZU01000019.1"/>
</dbReference>
<protein>
    <submittedName>
        <fullName evidence="1">Uncharacterized protein</fullName>
    </submittedName>
</protein>
<comment type="caution">
    <text evidence="1">The sequence shown here is derived from an EMBL/GenBank/DDBJ whole genome shotgun (WGS) entry which is preliminary data.</text>
</comment>
<dbReference type="AlphaFoldDB" id="A0A494X220"/>
<dbReference type="EMBL" id="RBZU01000019">
    <property type="protein sequence ID" value="RKP44765.1"/>
    <property type="molecule type" value="Genomic_DNA"/>
</dbReference>
<sequence>MSVETHPFAFIDPVCGKPAFFRVAVPLSGERIFAPDFERLDGTRVELSDPVVCLSCMRPFDPMFDLQAGRLIDPANWVRREAL</sequence>
<evidence type="ECO:0000313" key="1">
    <source>
        <dbReference type="EMBL" id="RKP44765.1"/>
    </source>
</evidence>
<dbReference type="OrthoDB" id="9988168at2"/>